<dbReference type="AlphaFoldDB" id="A0A6C0HNR3"/>
<proteinExistence type="predicted"/>
<evidence type="ECO:0000313" key="1">
    <source>
        <dbReference type="EMBL" id="QHT82338.1"/>
    </source>
</evidence>
<dbReference type="EMBL" id="MN739998">
    <property type="protein sequence ID" value="QHT82338.1"/>
    <property type="molecule type" value="Genomic_DNA"/>
</dbReference>
<accession>A0A6C0HNR3</accession>
<organism evidence="1">
    <name type="scientific">viral metagenome</name>
    <dbReference type="NCBI Taxonomy" id="1070528"/>
    <lineage>
        <taxon>unclassified sequences</taxon>
        <taxon>metagenomes</taxon>
        <taxon>organismal metagenomes</taxon>
    </lineage>
</organism>
<protein>
    <submittedName>
        <fullName evidence="1">Uncharacterized protein</fullName>
    </submittedName>
</protein>
<sequence length="110" mass="13230">MTSIPFSNETLILELKNYTSRELFIKYEKYIPLYSCFYYLHETPLENKSEQVSYNEIIDNFKDRYSIEHIKKVFDIVAFNKTNVFTYKQIMKNIYCDGLCGECESNEHCF</sequence>
<name>A0A6C0HNR3_9ZZZZ</name>
<reference evidence="1" key="1">
    <citation type="journal article" date="2020" name="Nature">
        <title>Giant virus diversity and host interactions through global metagenomics.</title>
        <authorList>
            <person name="Schulz F."/>
            <person name="Roux S."/>
            <person name="Paez-Espino D."/>
            <person name="Jungbluth S."/>
            <person name="Walsh D.A."/>
            <person name="Denef V.J."/>
            <person name="McMahon K.D."/>
            <person name="Konstantinidis K.T."/>
            <person name="Eloe-Fadrosh E.A."/>
            <person name="Kyrpides N.C."/>
            <person name="Woyke T."/>
        </authorList>
    </citation>
    <scope>NUCLEOTIDE SEQUENCE</scope>
    <source>
        <strain evidence="1">GVMAG-M-3300023184-161</strain>
    </source>
</reference>